<evidence type="ECO:0000313" key="3">
    <source>
        <dbReference type="Proteomes" id="UP000499080"/>
    </source>
</evidence>
<evidence type="ECO:0000256" key="1">
    <source>
        <dbReference type="SAM" id="MobiDB-lite"/>
    </source>
</evidence>
<dbReference type="Proteomes" id="UP000499080">
    <property type="component" value="Unassembled WGS sequence"/>
</dbReference>
<proteinExistence type="predicted"/>
<name>A0A4Y2JHJ9_ARAVE</name>
<comment type="caution">
    <text evidence="2">The sequence shown here is derived from an EMBL/GenBank/DDBJ whole genome shotgun (WGS) entry which is preliminary data.</text>
</comment>
<feature type="compositionally biased region" description="Basic and acidic residues" evidence="1">
    <location>
        <begin position="50"/>
        <end position="63"/>
    </location>
</feature>
<sequence>MEIMALKLEIQNDSIPQDDSFSLPKITNVESVPSSGLRRRRRRPPVVPEEYLRRSARIKERLNKLRIQNSSPQQDNTAQSKRSKPRRPKTTKRNKKSRANNAATNACVQRGPTNTQSATVIWRNVEPSPNLPLVSAPRNSQCYQNFFNNTSNVKNFEKVMFPLKKCRYERTKRCSATLCWTLYFPSSEERSEPSQEGHIKREREETADKEYCERQQTAHMMQIQESSRNDNCLLDIKLE</sequence>
<organism evidence="2 3">
    <name type="scientific">Araneus ventricosus</name>
    <name type="common">Orbweaver spider</name>
    <name type="synonym">Epeira ventricosa</name>
    <dbReference type="NCBI Taxonomy" id="182803"/>
    <lineage>
        <taxon>Eukaryota</taxon>
        <taxon>Metazoa</taxon>
        <taxon>Ecdysozoa</taxon>
        <taxon>Arthropoda</taxon>
        <taxon>Chelicerata</taxon>
        <taxon>Arachnida</taxon>
        <taxon>Araneae</taxon>
        <taxon>Araneomorphae</taxon>
        <taxon>Entelegynae</taxon>
        <taxon>Araneoidea</taxon>
        <taxon>Araneidae</taxon>
        <taxon>Araneus</taxon>
    </lineage>
</organism>
<dbReference type="AlphaFoldDB" id="A0A4Y2JHJ9"/>
<keyword evidence="3" id="KW-1185">Reference proteome</keyword>
<reference evidence="2 3" key="1">
    <citation type="journal article" date="2019" name="Sci. Rep.">
        <title>Orb-weaving spider Araneus ventricosus genome elucidates the spidroin gene catalogue.</title>
        <authorList>
            <person name="Kono N."/>
            <person name="Nakamura H."/>
            <person name="Ohtoshi R."/>
            <person name="Moran D.A.P."/>
            <person name="Shinohara A."/>
            <person name="Yoshida Y."/>
            <person name="Fujiwara M."/>
            <person name="Mori M."/>
            <person name="Tomita M."/>
            <person name="Arakawa K."/>
        </authorList>
    </citation>
    <scope>NUCLEOTIDE SEQUENCE [LARGE SCALE GENOMIC DNA]</scope>
</reference>
<dbReference type="EMBL" id="BGPR01003502">
    <property type="protein sequence ID" value="GBM88948.1"/>
    <property type="molecule type" value="Genomic_DNA"/>
</dbReference>
<feature type="compositionally biased region" description="Polar residues" evidence="1">
    <location>
        <begin position="99"/>
        <end position="113"/>
    </location>
</feature>
<feature type="region of interest" description="Disordered" evidence="1">
    <location>
        <begin position="189"/>
        <end position="209"/>
    </location>
</feature>
<protein>
    <submittedName>
        <fullName evidence="2">Uncharacterized protein</fullName>
    </submittedName>
</protein>
<gene>
    <name evidence="2" type="ORF">AVEN_146639_1</name>
</gene>
<evidence type="ECO:0000313" key="2">
    <source>
        <dbReference type="EMBL" id="GBM88948.1"/>
    </source>
</evidence>
<feature type="compositionally biased region" description="Basic residues" evidence="1">
    <location>
        <begin position="81"/>
        <end position="98"/>
    </location>
</feature>
<feature type="compositionally biased region" description="Polar residues" evidence="1">
    <location>
        <begin position="66"/>
        <end position="79"/>
    </location>
</feature>
<feature type="region of interest" description="Disordered" evidence="1">
    <location>
        <begin position="13"/>
        <end position="113"/>
    </location>
</feature>
<accession>A0A4Y2JHJ9</accession>